<evidence type="ECO:0000259" key="3">
    <source>
        <dbReference type="SMART" id="SM00065"/>
    </source>
</evidence>
<accession>A0ABW6L2T0</accession>
<dbReference type="InterPro" id="IPR029016">
    <property type="entry name" value="GAF-like_dom_sf"/>
</dbReference>
<evidence type="ECO:0000313" key="5">
    <source>
        <dbReference type="EMBL" id="MFE9174410.1"/>
    </source>
</evidence>
<keyword evidence="1 5" id="KW-0378">Hydrolase</keyword>
<comment type="caution">
    <text evidence="5">The sequence shown here is derived from an EMBL/GenBank/DDBJ whole genome shotgun (WGS) entry which is preliminary data.</text>
</comment>
<dbReference type="SUPFAM" id="SSF55781">
    <property type="entry name" value="GAF domain-like"/>
    <property type="match status" value="1"/>
</dbReference>
<dbReference type="PANTHER" id="PTHR43156">
    <property type="entry name" value="STAGE II SPORULATION PROTEIN E-RELATED"/>
    <property type="match status" value="1"/>
</dbReference>
<organism evidence="5 6">
    <name type="scientific">Streptomyces kebangsaanensis</name>
    <dbReference type="NCBI Taxonomy" id="864058"/>
    <lineage>
        <taxon>Bacteria</taxon>
        <taxon>Bacillati</taxon>
        <taxon>Actinomycetota</taxon>
        <taxon>Actinomycetes</taxon>
        <taxon>Kitasatosporales</taxon>
        <taxon>Streptomycetaceae</taxon>
        <taxon>Streptomyces</taxon>
    </lineage>
</organism>
<evidence type="ECO:0000256" key="2">
    <source>
        <dbReference type="SAM" id="MobiDB-lite"/>
    </source>
</evidence>
<dbReference type="PANTHER" id="PTHR43156:SF2">
    <property type="entry name" value="STAGE II SPORULATION PROTEIN E"/>
    <property type="match status" value="1"/>
</dbReference>
<feature type="domain" description="PPM-type phosphatase" evidence="4">
    <location>
        <begin position="232"/>
        <end position="446"/>
    </location>
</feature>
<protein>
    <submittedName>
        <fullName evidence="5">PP2C family protein-serine/threonine phosphatase</fullName>
        <ecNumber evidence="5">3.1.3.16</ecNumber>
    </submittedName>
</protein>
<keyword evidence="6" id="KW-1185">Reference proteome</keyword>
<evidence type="ECO:0000313" key="6">
    <source>
        <dbReference type="Proteomes" id="UP001601197"/>
    </source>
</evidence>
<dbReference type="Pfam" id="PF07228">
    <property type="entry name" value="SpoIIE"/>
    <property type="match status" value="1"/>
</dbReference>
<evidence type="ECO:0000256" key="1">
    <source>
        <dbReference type="ARBA" id="ARBA00022801"/>
    </source>
</evidence>
<dbReference type="InterPro" id="IPR003018">
    <property type="entry name" value="GAF"/>
</dbReference>
<proteinExistence type="predicted"/>
<dbReference type="InterPro" id="IPR036457">
    <property type="entry name" value="PPM-type-like_dom_sf"/>
</dbReference>
<dbReference type="SMART" id="SM00065">
    <property type="entry name" value="GAF"/>
    <property type="match status" value="1"/>
</dbReference>
<feature type="region of interest" description="Disordered" evidence="2">
    <location>
        <begin position="1"/>
        <end position="27"/>
    </location>
</feature>
<dbReference type="EMBL" id="JBIAFJ010000054">
    <property type="protein sequence ID" value="MFE9174410.1"/>
    <property type="molecule type" value="Genomic_DNA"/>
</dbReference>
<dbReference type="Proteomes" id="UP001601197">
    <property type="component" value="Unassembled WGS sequence"/>
</dbReference>
<feature type="domain" description="GAF" evidence="3">
    <location>
        <begin position="65"/>
        <end position="212"/>
    </location>
</feature>
<dbReference type="InterPro" id="IPR001932">
    <property type="entry name" value="PPM-type_phosphatase-like_dom"/>
</dbReference>
<dbReference type="GO" id="GO:0004722">
    <property type="term" value="F:protein serine/threonine phosphatase activity"/>
    <property type="evidence" value="ECO:0007669"/>
    <property type="project" value="UniProtKB-EC"/>
</dbReference>
<dbReference type="EC" id="3.1.3.16" evidence="5"/>
<sequence length="451" mass="48577">MSDDPRWPQSQETAGCVTAAPGEDGRPPGVDAFEELSARVRQLSLERRRLHRLLQAVVAISIDMDTRAVLRHLVEAGADLIGAHYGALGVLGENGEFIDLITTGVDAERLMAESGLPQSHGLLGQLIVRREPLRVDDIRADPRAVGFPPGHPVMTSLLGVPLRVRGVVYGDLYLADKEDGTPFTEADEALLTALASAASVSIENARLYGQLKRAAEQFQRRLLPVLPDLSPLRVEARYEPASDLPRLGGDWYDAVGLPDGTVLVVVGDVTGHDVEAAPQMGQIRNMLRVLAFDRCGPPSLIVDRLDRALTAFGDPPAATLLLARIEQRPGAGHAMCWTNAGHPPPLLVTADGTVHCLAPEAHGIPVGVDPALPRPDHVRLLPPESTLLLYTDGLIERRDRDIDTGLRDLADHAAALATAPLDLLCDALIGRRRAYDDDVALLALRVPRRPA</sequence>
<dbReference type="InterPro" id="IPR052016">
    <property type="entry name" value="Bact_Sigma-Reg"/>
</dbReference>
<dbReference type="SMART" id="SM00331">
    <property type="entry name" value="PP2C_SIG"/>
    <property type="match status" value="1"/>
</dbReference>
<dbReference type="SUPFAM" id="SSF81606">
    <property type="entry name" value="PP2C-like"/>
    <property type="match status" value="1"/>
</dbReference>
<dbReference type="Pfam" id="PF13185">
    <property type="entry name" value="GAF_2"/>
    <property type="match status" value="1"/>
</dbReference>
<dbReference type="Gene3D" id="3.30.450.40">
    <property type="match status" value="1"/>
</dbReference>
<name>A0ABW6L2T0_9ACTN</name>
<evidence type="ECO:0000259" key="4">
    <source>
        <dbReference type="SMART" id="SM00331"/>
    </source>
</evidence>
<dbReference type="RefSeq" id="WP_388354280.1">
    <property type="nucleotide sequence ID" value="NZ_JBIAFJ010000054.1"/>
</dbReference>
<dbReference type="Gene3D" id="3.60.40.10">
    <property type="entry name" value="PPM-type phosphatase domain"/>
    <property type="match status" value="1"/>
</dbReference>
<reference evidence="5 6" key="1">
    <citation type="submission" date="2024-10" db="EMBL/GenBank/DDBJ databases">
        <title>The Natural Products Discovery Center: Release of the First 8490 Sequenced Strains for Exploring Actinobacteria Biosynthetic Diversity.</title>
        <authorList>
            <person name="Kalkreuter E."/>
            <person name="Kautsar S.A."/>
            <person name="Yang D."/>
            <person name="Bader C.D."/>
            <person name="Teijaro C.N."/>
            <person name="Fluegel L."/>
            <person name="Davis C.M."/>
            <person name="Simpson J.R."/>
            <person name="Lauterbach L."/>
            <person name="Steele A.D."/>
            <person name="Gui C."/>
            <person name="Meng S."/>
            <person name="Li G."/>
            <person name="Viehrig K."/>
            <person name="Ye F."/>
            <person name="Su P."/>
            <person name="Kiefer A.F."/>
            <person name="Nichols A."/>
            <person name="Cepeda A.J."/>
            <person name="Yan W."/>
            <person name="Fan B."/>
            <person name="Jiang Y."/>
            <person name="Adhikari A."/>
            <person name="Zheng C.-J."/>
            <person name="Schuster L."/>
            <person name="Cowan T.M."/>
            <person name="Smanski M.J."/>
            <person name="Chevrette M.G."/>
            <person name="De Carvalho L.P.S."/>
            <person name="Shen B."/>
        </authorList>
    </citation>
    <scope>NUCLEOTIDE SEQUENCE [LARGE SCALE GENOMIC DNA]</scope>
    <source>
        <strain evidence="5 6">NPDC007147</strain>
    </source>
</reference>
<gene>
    <name evidence="5" type="ORF">ACFYNZ_34090</name>
</gene>